<comment type="caution">
    <text evidence="3">The sequence shown here is derived from an EMBL/GenBank/DDBJ whole genome shotgun (WGS) entry which is preliminary data.</text>
</comment>
<evidence type="ECO:0000313" key="4">
    <source>
        <dbReference type="Proteomes" id="UP000614334"/>
    </source>
</evidence>
<gene>
    <name evidence="3" type="ORF">RHS01_03080</name>
</gene>
<evidence type="ECO:0000256" key="1">
    <source>
        <dbReference type="SAM" id="Coils"/>
    </source>
</evidence>
<keyword evidence="1" id="KW-0175">Coiled coil</keyword>
<accession>A0A8H7ILX0</accession>
<feature type="compositionally biased region" description="Low complexity" evidence="2">
    <location>
        <begin position="185"/>
        <end position="199"/>
    </location>
</feature>
<feature type="region of interest" description="Disordered" evidence="2">
    <location>
        <begin position="114"/>
        <end position="200"/>
    </location>
</feature>
<evidence type="ECO:0000313" key="3">
    <source>
        <dbReference type="EMBL" id="KAF8758640.1"/>
    </source>
</evidence>
<feature type="coiled-coil region" evidence="1">
    <location>
        <begin position="205"/>
        <end position="232"/>
    </location>
</feature>
<dbReference type="EMBL" id="JACYCF010000003">
    <property type="protein sequence ID" value="KAF8758640.1"/>
    <property type="molecule type" value="Genomic_DNA"/>
</dbReference>
<feature type="coiled-coil region" evidence="1">
    <location>
        <begin position="261"/>
        <end position="374"/>
    </location>
</feature>
<organism evidence="3 4">
    <name type="scientific">Rhizoctonia solani</name>
    <dbReference type="NCBI Taxonomy" id="456999"/>
    <lineage>
        <taxon>Eukaryota</taxon>
        <taxon>Fungi</taxon>
        <taxon>Dikarya</taxon>
        <taxon>Basidiomycota</taxon>
        <taxon>Agaricomycotina</taxon>
        <taxon>Agaricomycetes</taxon>
        <taxon>Cantharellales</taxon>
        <taxon>Ceratobasidiaceae</taxon>
        <taxon>Rhizoctonia</taxon>
    </lineage>
</organism>
<dbReference type="Proteomes" id="UP000614334">
    <property type="component" value="Unassembled WGS sequence"/>
</dbReference>
<feature type="compositionally biased region" description="Polar residues" evidence="2">
    <location>
        <begin position="136"/>
        <end position="146"/>
    </location>
</feature>
<proteinExistence type="predicted"/>
<protein>
    <submittedName>
        <fullName evidence="3">Uncharacterized protein</fullName>
    </submittedName>
</protein>
<reference evidence="3" key="1">
    <citation type="submission" date="2020-09" db="EMBL/GenBank/DDBJ databases">
        <title>Comparative genome analyses of four rice-infecting Rhizoctonia solani isolates reveal extensive enrichment of homogalacturonan modification genes.</title>
        <authorList>
            <person name="Lee D.-Y."/>
            <person name="Jeon J."/>
            <person name="Kim K.-T."/>
            <person name="Cheong K."/>
            <person name="Song H."/>
            <person name="Choi G."/>
            <person name="Ko J."/>
            <person name="Opiyo S.O."/>
            <person name="Zuo S."/>
            <person name="Madhav S."/>
            <person name="Lee Y.-H."/>
            <person name="Wang G.-L."/>
        </authorList>
    </citation>
    <scope>NUCLEOTIDE SEQUENCE</scope>
    <source>
        <strain evidence="3">AG1-IA B2</strain>
    </source>
</reference>
<evidence type="ECO:0000256" key="2">
    <source>
        <dbReference type="SAM" id="MobiDB-lite"/>
    </source>
</evidence>
<feature type="compositionally biased region" description="Basic and acidic residues" evidence="2">
    <location>
        <begin position="153"/>
        <end position="172"/>
    </location>
</feature>
<sequence>MDEDYYKMHGSHSYQEDPRLPPVTLTSTAISEAIWTGVSCIYHFGGARAERIIDDKPNNVLVLFEHQRIANNLLKASANEDPGTFWRTHEVIAFPVQGPCHRIFSKEIVPRIEDLRSGRTDEQSSGSGEPRRSTKRQYSSEKTYASGSVLRVTDTRPTKRSRNEDREIRVDDSQSENNPASTNRSAAPTSTPRYSPTTRVAPESNEWMRARIAQLESELESMRAARDLAVSEQQVAAIAHQAEQEARRGAMAQKSVAEAAKARAEVEQVRLLTEIEKISRQLTLPREGASPAGSEGYIKSLEQDREEALDLNNKYCLQNSHLESQLETANTEIGQLKVDLASAHEKLDSTQKSLESLERKYSSTRRRYEMSKEKLGTYKARLENERSIVRRLQDTLTPAAYKSLGATHETLGEFLSAMGLPPVEQGTSVPKEESE</sequence>
<feature type="compositionally biased region" description="Polar residues" evidence="2">
    <location>
        <begin position="175"/>
        <end position="184"/>
    </location>
</feature>
<dbReference type="SUPFAM" id="SSF57997">
    <property type="entry name" value="Tropomyosin"/>
    <property type="match status" value="1"/>
</dbReference>
<dbReference type="AlphaFoldDB" id="A0A8H7ILX0"/>
<name>A0A8H7ILX0_9AGAM</name>